<keyword evidence="2" id="KW-0472">Membrane</keyword>
<protein>
    <recommendedName>
        <fullName evidence="5">TrbL/VirB6 plasmid conjugal transfer protein</fullName>
    </recommendedName>
</protein>
<feature type="compositionally biased region" description="Low complexity" evidence="1">
    <location>
        <begin position="382"/>
        <end position="396"/>
    </location>
</feature>
<feature type="compositionally biased region" description="Basic and acidic residues" evidence="1">
    <location>
        <begin position="471"/>
        <end position="483"/>
    </location>
</feature>
<feature type="region of interest" description="Disordered" evidence="1">
    <location>
        <begin position="337"/>
        <end position="427"/>
    </location>
</feature>
<evidence type="ECO:0000313" key="3">
    <source>
        <dbReference type="EMBL" id="MFC4245061.1"/>
    </source>
</evidence>
<name>A0ABV8QC92_9MICO</name>
<gene>
    <name evidence="3" type="ORF">ACFOYW_16965</name>
</gene>
<feature type="transmembrane region" description="Helical" evidence="2">
    <location>
        <begin position="201"/>
        <end position="225"/>
    </location>
</feature>
<dbReference type="RefSeq" id="WP_390231730.1">
    <property type="nucleotide sequence ID" value="NZ_JBHSCN010000019.1"/>
</dbReference>
<keyword evidence="2" id="KW-0812">Transmembrane</keyword>
<feature type="region of interest" description="Disordered" evidence="1">
    <location>
        <begin position="459"/>
        <end position="483"/>
    </location>
</feature>
<sequence>MYEAIAQAATSTSGGCTGLVSCVTSAGQAVGNAANSVGGAVSGAASAAQGAVNSAAGVANFWSDPSENTFKLLQNAAHGLAQVVLPALSKATLPDLSASWFLKAYAVSFAFGVLLAVLLLIPQIVRTARGQQAGRELAESIGLYFPVFLIGSSFGPAAGAFLVKFIGALTDAITNWGIAGSANSITSTFTKMLDAKDASGIAGGAVVGCILMFFMIVGLLLVLLMLIVQLVTLYLTGVIAPLGFLWIVDPQRRSFGTKMAYMWVSILASHPLLFFLLGVVYWMVAGSVQVFTGAPSLQSTVQIAVSIVAVFFAGLSPFILPKLAPIMPFGGNGGIPSRGGTIGPSSTADADRNAPASTADAGSPQGASSYGPASSGGGTSSGGSSSPAAEPAETASISGAASSSDPEEVMPEASGLGSGAGAASAGEALEAGEVAAAPETAGLSAAALAAQQAWKQTKRTTEQLGEAAVEPVRDHEANWQEGQ</sequence>
<reference evidence="4" key="1">
    <citation type="journal article" date="2019" name="Int. J. Syst. Evol. Microbiol.">
        <title>The Global Catalogue of Microorganisms (GCM) 10K type strain sequencing project: providing services to taxonomists for standard genome sequencing and annotation.</title>
        <authorList>
            <consortium name="The Broad Institute Genomics Platform"/>
            <consortium name="The Broad Institute Genome Sequencing Center for Infectious Disease"/>
            <person name="Wu L."/>
            <person name="Ma J."/>
        </authorList>
    </citation>
    <scope>NUCLEOTIDE SEQUENCE [LARGE SCALE GENOMIC DNA]</scope>
    <source>
        <strain evidence="4">CGMCC 1.10363</strain>
    </source>
</reference>
<evidence type="ECO:0000313" key="4">
    <source>
        <dbReference type="Proteomes" id="UP001595900"/>
    </source>
</evidence>
<dbReference type="Proteomes" id="UP001595900">
    <property type="component" value="Unassembled WGS sequence"/>
</dbReference>
<keyword evidence="2" id="KW-1133">Transmembrane helix</keyword>
<feature type="transmembrane region" description="Helical" evidence="2">
    <location>
        <begin position="260"/>
        <end position="283"/>
    </location>
</feature>
<feature type="transmembrane region" description="Helical" evidence="2">
    <location>
        <begin position="303"/>
        <end position="320"/>
    </location>
</feature>
<proteinExistence type="predicted"/>
<accession>A0ABV8QC92</accession>
<feature type="compositionally biased region" description="Low complexity" evidence="1">
    <location>
        <begin position="361"/>
        <end position="373"/>
    </location>
</feature>
<feature type="transmembrane region" description="Helical" evidence="2">
    <location>
        <begin position="141"/>
        <end position="163"/>
    </location>
</feature>
<dbReference type="EMBL" id="JBHSCN010000019">
    <property type="protein sequence ID" value="MFC4245061.1"/>
    <property type="molecule type" value="Genomic_DNA"/>
</dbReference>
<keyword evidence="4" id="KW-1185">Reference proteome</keyword>
<evidence type="ECO:0000256" key="2">
    <source>
        <dbReference type="SAM" id="Phobius"/>
    </source>
</evidence>
<feature type="transmembrane region" description="Helical" evidence="2">
    <location>
        <begin position="100"/>
        <end position="121"/>
    </location>
</feature>
<organism evidence="3 4">
    <name type="scientific">Gryllotalpicola reticulitermitis</name>
    <dbReference type="NCBI Taxonomy" id="1184153"/>
    <lineage>
        <taxon>Bacteria</taxon>
        <taxon>Bacillati</taxon>
        <taxon>Actinomycetota</taxon>
        <taxon>Actinomycetes</taxon>
        <taxon>Micrococcales</taxon>
        <taxon>Microbacteriaceae</taxon>
        <taxon>Gryllotalpicola</taxon>
    </lineage>
</organism>
<evidence type="ECO:0000256" key="1">
    <source>
        <dbReference type="SAM" id="MobiDB-lite"/>
    </source>
</evidence>
<evidence type="ECO:0008006" key="5">
    <source>
        <dbReference type="Google" id="ProtNLM"/>
    </source>
</evidence>
<feature type="transmembrane region" description="Helical" evidence="2">
    <location>
        <begin position="231"/>
        <end position="248"/>
    </location>
</feature>
<comment type="caution">
    <text evidence="3">The sequence shown here is derived from an EMBL/GenBank/DDBJ whole genome shotgun (WGS) entry which is preliminary data.</text>
</comment>